<organism evidence="7 8">
    <name type="scientific">Tepidibacter hydrothermalis</name>
    <dbReference type="NCBI Taxonomy" id="3036126"/>
    <lineage>
        <taxon>Bacteria</taxon>
        <taxon>Bacillati</taxon>
        <taxon>Bacillota</taxon>
        <taxon>Clostridia</taxon>
        <taxon>Peptostreptococcales</taxon>
        <taxon>Peptostreptococcaceae</taxon>
        <taxon>Tepidibacter</taxon>
    </lineage>
</organism>
<dbReference type="EMBL" id="CP120733">
    <property type="protein sequence ID" value="WFD09800.1"/>
    <property type="molecule type" value="Genomic_DNA"/>
</dbReference>
<feature type="transmembrane region" description="Helical" evidence="6">
    <location>
        <begin position="86"/>
        <end position="105"/>
    </location>
</feature>
<feature type="transmembrane region" description="Helical" evidence="6">
    <location>
        <begin position="232"/>
        <end position="252"/>
    </location>
</feature>
<feature type="transmembrane region" description="Helical" evidence="6">
    <location>
        <begin position="173"/>
        <end position="193"/>
    </location>
</feature>
<name>A0ABY8EA72_9FIRM</name>
<keyword evidence="5 6" id="KW-0472">Membrane</keyword>
<sequence>MDALIGVVTQSLILGIMVLGVYISYKILDFPDMSVDGSFSLGGAIIAISLKNGFSPITGCLLAIGGGLIAGLLTGILNVKLRISNLLSGILVMGILYSVNLRIMGKANIALFNTNNIFKSAVSPIIISLAIIVICKVLLDLFLKTGLGYTLKAVGDNSQMVQSLGIEVGKIKILGLMISNALVSFSGCIMAQYQGFSDVSMGMGTLVLGIACVIIGESFISKIFKIKETSIIILGTILYQLVIYIALNAGLTSTDLKLITSFIIILFLSLGDLKTPALKQKISILRRREYVKN</sequence>
<evidence type="ECO:0000256" key="6">
    <source>
        <dbReference type="SAM" id="Phobius"/>
    </source>
</evidence>
<evidence type="ECO:0000256" key="3">
    <source>
        <dbReference type="ARBA" id="ARBA00022692"/>
    </source>
</evidence>
<keyword evidence="4 6" id="KW-1133">Transmembrane helix</keyword>
<evidence type="ECO:0000256" key="1">
    <source>
        <dbReference type="ARBA" id="ARBA00004651"/>
    </source>
</evidence>
<dbReference type="PANTHER" id="PTHR32196">
    <property type="entry name" value="ABC TRANSPORTER PERMEASE PROTEIN YPHD-RELATED-RELATED"/>
    <property type="match status" value="1"/>
</dbReference>
<comment type="subcellular location">
    <subcellularLocation>
        <location evidence="1">Cell membrane</location>
        <topology evidence="1">Multi-pass membrane protein</topology>
    </subcellularLocation>
</comment>
<evidence type="ECO:0000313" key="8">
    <source>
        <dbReference type="Proteomes" id="UP001222800"/>
    </source>
</evidence>
<proteinExistence type="predicted"/>
<reference evidence="7 8" key="1">
    <citation type="submission" date="2023-03" db="EMBL/GenBank/DDBJ databases">
        <title>Complete genome sequence of Tepidibacter sp. SWIR-1, isolated from a deep-sea hydrothermal vent.</title>
        <authorList>
            <person name="Li X."/>
        </authorList>
    </citation>
    <scope>NUCLEOTIDE SEQUENCE [LARGE SCALE GENOMIC DNA]</scope>
    <source>
        <strain evidence="7 8">SWIR-1</strain>
    </source>
</reference>
<accession>A0ABY8EA72</accession>
<evidence type="ECO:0000256" key="2">
    <source>
        <dbReference type="ARBA" id="ARBA00022475"/>
    </source>
</evidence>
<dbReference type="PANTHER" id="PTHR32196:SF69">
    <property type="entry name" value="BRANCHED-CHAIN AMINO ACID TRANSPORT SYSTEM, PERMEASE PROTEIN"/>
    <property type="match status" value="1"/>
</dbReference>
<dbReference type="InterPro" id="IPR001851">
    <property type="entry name" value="ABC_transp_permease"/>
</dbReference>
<dbReference type="Pfam" id="PF02653">
    <property type="entry name" value="BPD_transp_2"/>
    <property type="match status" value="1"/>
</dbReference>
<protein>
    <submittedName>
        <fullName evidence="7">ABC transporter permease</fullName>
    </submittedName>
</protein>
<keyword evidence="8" id="KW-1185">Reference proteome</keyword>
<dbReference type="CDD" id="cd06574">
    <property type="entry name" value="TM_PBP1_branched-chain-AA_like"/>
    <property type="match status" value="1"/>
</dbReference>
<keyword evidence="2" id="KW-1003">Cell membrane</keyword>
<gene>
    <name evidence="7" type="ORF">P4S50_15585</name>
</gene>
<feature type="transmembrane region" description="Helical" evidence="6">
    <location>
        <begin position="56"/>
        <end position="79"/>
    </location>
</feature>
<feature type="transmembrane region" description="Helical" evidence="6">
    <location>
        <begin position="125"/>
        <end position="143"/>
    </location>
</feature>
<dbReference type="RefSeq" id="WP_277731751.1">
    <property type="nucleotide sequence ID" value="NZ_CP120733.1"/>
</dbReference>
<keyword evidence="3 6" id="KW-0812">Transmembrane</keyword>
<feature type="transmembrane region" description="Helical" evidence="6">
    <location>
        <begin position="199"/>
        <end position="220"/>
    </location>
</feature>
<feature type="transmembrane region" description="Helical" evidence="6">
    <location>
        <begin position="6"/>
        <end position="25"/>
    </location>
</feature>
<evidence type="ECO:0000256" key="4">
    <source>
        <dbReference type="ARBA" id="ARBA00022989"/>
    </source>
</evidence>
<evidence type="ECO:0000313" key="7">
    <source>
        <dbReference type="EMBL" id="WFD09800.1"/>
    </source>
</evidence>
<dbReference type="Proteomes" id="UP001222800">
    <property type="component" value="Chromosome"/>
</dbReference>
<feature type="transmembrane region" description="Helical" evidence="6">
    <location>
        <begin position="258"/>
        <end position="278"/>
    </location>
</feature>
<evidence type="ECO:0000256" key="5">
    <source>
        <dbReference type="ARBA" id="ARBA00023136"/>
    </source>
</evidence>